<comment type="caution">
    <text evidence="1">The sequence shown here is derived from an EMBL/GenBank/DDBJ whole genome shotgun (WGS) entry which is preliminary data.</text>
</comment>
<reference evidence="1" key="1">
    <citation type="journal article" date="2019" name="bioRxiv">
        <title>The Genome of the Zebra Mussel, Dreissena polymorpha: A Resource for Invasive Species Research.</title>
        <authorList>
            <person name="McCartney M.A."/>
            <person name="Auch B."/>
            <person name="Kono T."/>
            <person name="Mallez S."/>
            <person name="Zhang Y."/>
            <person name="Obille A."/>
            <person name="Becker A."/>
            <person name="Abrahante J.E."/>
            <person name="Garbe J."/>
            <person name="Badalamenti J.P."/>
            <person name="Herman A."/>
            <person name="Mangelson H."/>
            <person name="Liachko I."/>
            <person name="Sullivan S."/>
            <person name="Sone E.D."/>
            <person name="Koren S."/>
            <person name="Silverstein K.A.T."/>
            <person name="Beckman K.B."/>
            <person name="Gohl D.M."/>
        </authorList>
    </citation>
    <scope>NUCLEOTIDE SEQUENCE</scope>
    <source>
        <strain evidence="1">Duluth1</strain>
        <tissue evidence="1">Whole animal</tissue>
    </source>
</reference>
<gene>
    <name evidence="1" type="ORF">DPMN_105586</name>
</gene>
<sequence>MLTSIGLYLDRRDLSLSFIEPSMYESNTKSSLLAVLLKADIHLANAVHRSLNVLNLRKPLFFWIYTVFASYNFQIHTVANIYACSYCDKTILHQTLNIRLASRTP</sequence>
<protein>
    <submittedName>
        <fullName evidence="1">Uncharacterized protein</fullName>
    </submittedName>
</protein>
<evidence type="ECO:0000313" key="1">
    <source>
        <dbReference type="EMBL" id="KAH3832304.1"/>
    </source>
</evidence>
<keyword evidence="2" id="KW-1185">Reference proteome</keyword>
<dbReference type="Proteomes" id="UP000828390">
    <property type="component" value="Unassembled WGS sequence"/>
</dbReference>
<reference evidence="1" key="2">
    <citation type="submission" date="2020-11" db="EMBL/GenBank/DDBJ databases">
        <authorList>
            <person name="McCartney M.A."/>
            <person name="Auch B."/>
            <person name="Kono T."/>
            <person name="Mallez S."/>
            <person name="Becker A."/>
            <person name="Gohl D.M."/>
            <person name="Silverstein K.A.T."/>
            <person name="Koren S."/>
            <person name="Bechman K.B."/>
            <person name="Herman A."/>
            <person name="Abrahante J.E."/>
            <person name="Garbe J."/>
        </authorList>
    </citation>
    <scope>NUCLEOTIDE SEQUENCE</scope>
    <source>
        <strain evidence="1">Duluth1</strain>
        <tissue evidence="1">Whole animal</tissue>
    </source>
</reference>
<dbReference type="EMBL" id="JAIWYP010000004">
    <property type="protein sequence ID" value="KAH3832304.1"/>
    <property type="molecule type" value="Genomic_DNA"/>
</dbReference>
<name>A0A9D4QHV1_DREPO</name>
<accession>A0A9D4QHV1</accession>
<proteinExistence type="predicted"/>
<evidence type="ECO:0000313" key="2">
    <source>
        <dbReference type="Proteomes" id="UP000828390"/>
    </source>
</evidence>
<organism evidence="1 2">
    <name type="scientific">Dreissena polymorpha</name>
    <name type="common">Zebra mussel</name>
    <name type="synonym">Mytilus polymorpha</name>
    <dbReference type="NCBI Taxonomy" id="45954"/>
    <lineage>
        <taxon>Eukaryota</taxon>
        <taxon>Metazoa</taxon>
        <taxon>Spiralia</taxon>
        <taxon>Lophotrochozoa</taxon>
        <taxon>Mollusca</taxon>
        <taxon>Bivalvia</taxon>
        <taxon>Autobranchia</taxon>
        <taxon>Heteroconchia</taxon>
        <taxon>Euheterodonta</taxon>
        <taxon>Imparidentia</taxon>
        <taxon>Neoheterodontei</taxon>
        <taxon>Myida</taxon>
        <taxon>Dreissenoidea</taxon>
        <taxon>Dreissenidae</taxon>
        <taxon>Dreissena</taxon>
    </lineage>
</organism>
<dbReference type="AlphaFoldDB" id="A0A9D4QHV1"/>